<comment type="similarity">
    <text evidence="1">Belongs to the metallo-beta-lactamase superfamily.</text>
</comment>
<evidence type="ECO:0000313" key="7">
    <source>
        <dbReference type="Proteomes" id="UP000699865"/>
    </source>
</evidence>
<name>A0ABS6L167_9GAMM</name>
<feature type="domain" description="Metallo-beta-lactamase" evidence="5">
    <location>
        <begin position="45"/>
        <end position="245"/>
    </location>
</feature>
<dbReference type="InterPro" id="IPR001279">
    <property type="entry name" value="Metallo-B-lactamas"/>
</dbReference>
<dbReference type="Pfam" id="PF00753">
    <property type="entry name" value="Lactamase_B"/>
    <property type="match status" value="1"/>
</dbReference>
<accession>A0ABS6L167</accession>
<sequence>MRITVGQCQVEKITEQTTSFPLRQLFPDHIDEMINYPEDAAVGLSIHSWLVKTPEDIILIDTATGNGRNRGGIPLFDHLNSDYLERLKQTGIAAEQVSLVLMTHIHTDHVGWNTHWNEGEWQPLFPHARYVCSARELAKCQADPGRQELYRDSILPLIKSGQLDAIDIEQSPLFSGVLRYMPTPGHSDDHGSLLLVSDQQHAIFTGDLMHHEVQFEHPHWNSVFCENKPQASLSRRKAIDWALEHQAIWFSSHFAGASFGRVRYDGSQRYQWQTPEEE</sequence>
<keyword evidence="7" id="KW-1185">Reference proteome</keyword>
<evidence type="ECO:0000256" key="3">
    <source>
        <dbReference type="ARBA" id="ARBA00022801"/>
    </source>
</evidence>
<reference evidence="6 7" key="1">
    <citation type="submission" date="2021-03" db="EMBL/GenBank/DDBJ databases">
        <title>Five novel Rahnella species.</title>
        <authorList>
            <person name="Brady C."/>
            <person name="Asselin J."/>
            <person name="Beer S."/>
            <person name="Bruberg M.B."/>
            <person name="Crampton B."/>
            <person name="Venter S."/>
            <person name="Arnold D."/>
            <person name="Denman S."/>
        </authorList>
    </citation>
    <scope>NUCLEOTIDE SEQUENCE [LARGE SCALE GENOMIC DNA]</scope>
    <source>
        <strain evidence="6 7">L72c</strain>
    </source>
</reference>
<gene>
    <name evidence="6" type="ORF">J1786_12285</name>
</gene>
<evidence type="ECO:0000256" key="4">
    <source>
        <dbReference type="ARBA" id="ARBA00022833"/>
    </source>
</evidence>
<evidence type="ECO:0000313" key="6">
    <source>
        <dbReference type="EMBL" id="MBU9835580.1"/>
    </source>
</evidence>
<proteinExistence type="inferred from homology"/>
<dbReference type="InterPro" id="IPR051013">
    <property type="entry name" value="MBL_superfamily_lactonases"/>
</dbReference>
<evidence type="ECO:0000259" key="5">
    <source>
        <dbReference type="SMART" id="SM00849"/>
    </source>
</evidence>
<keyword evidence="4" id="KW-0862">Zinc</keyword>
<comment type="caution">
    <text evidence="6">The sequence shown here is derived from an EMBL/GenBank/DDBJ whole genome shotgun (WGS) entry which is preliminary data.</text>
</comment>
<dbReference type="EMBL" id="JAFMOU010000067">
    <property type="protein sequence ID" value="MBU9835580.1"/>
    <property type="molecule type" value="Genomic_DNA"/>
</dbReference>
<dbReference type="Proteomes" id="UP000699865">
    <property type="component" value="Unassembled WGS sequence"/>
</dbReference>
<evidence type="ECO:0000256" key="1">
    <source>
        <dbReference type="ARBA" id="ARBA00007749"/>
    </source>
</evidence>
<dbReference type="SMART" id="SM00849">
    <property type="entry name" value="Lactamase_B"/>
    <property type="match status" value="1"/>
</dbReference>
<protein>
    <submittedName>
        <fullName evidence="6">MBL fold metallo-hydrolase</fullName>
    </submittedName>
</protein>
<keyword evidence="2" id="KW-0479">Metal-binding</keyword>
<organism evidence="6 7">
    <name type="scientific">Rahnella perminowiae</name>
    <dbReference type="NCBI Taxonomy" id="2816244"/>
    <lineage>
        <taxon>Bacteria</taxon>
        <taxon>Pseudomonadati</taxon>
        <taxon>Pseudomonadota</taxon>
        <taxon>Gammaproteobacteria</taxon>
        <taxon>Enterobacterales</taxon>
        <taxon>Yersiniaceae</taxon>
        <taxon>Rahnella</taxon>
    </lineage>
</organism>
<evidence type="ECO:0000256" key="2">
    <source>
        <dbReference type="ARBA" id="ARBA00022723"/>
    </source>
</evidence>
<dbReference type="PANTHER" id="PTHR42978:SF6">
    <property type="entry name" value="QUORUM-QUENCHING LACTONASE YTNP-RELATED"/>
    <property type="match status" value="1"/>
</dbReference>
<dbReference type="PANTHER" id="PTHR42978">
    <property type="entry name" value="QUORUM-QUENCHING LACTONASE YTNP-RELATED-RELATED"/>
    <property type="match status" value="1"/>
</dbReference>
<dbReference type="CDD" id="cd16277">
    <property type="entry name" value="metallo-hydrolase-like_MBL-fold"/>
    <property type="match status" value="1"/>
</dbReference>
<keyword evidence="3" id="KW-0378">Hydrolase</keyword>